<protein>
    <submittedName>
        <fullName evidence="2">Uncharacterized protein</fullName>
    </submittedName>
</protein>
<evidence type="ECO:0000313" key="3">
    <source>
        <dbReference type="Proteomes" id="UP000238479"/>
    </source>
</evidence>
<feature type="region of interest" description="Disordered" evidence="1">
    <location>
        <begin position="64"/>
        <end position="83"/>
    </location>
</feature>
<keyword evidence="3" id="KW-1185">Reference proteome</keyword>
<name>A0A2P6RXW2_ROSCH</name>
<feature type="compositionally biased region" description="Acidic residues" evidence="1">
    <location>
        <begin position="68"/>
        <end position="83"/>
    </location>
</feature>
<accession>A0A2P6RXW2</accession>
<evidence type="ECO:0000313" key="2">
    <source>
        <dbReference type="EMBL" id="PRQ51278.1"/>
    </source>
</evidence>
<proteinExistence type="predicted"/>
<organism evidence="2 3">
    <name type="scientific">Rosa chinensis</name>
    <name type="common">China rose</name>
    <dbReference type="NCBI Taxonomy" id="74649"/>
    <lineage>
        <taxon>Eukaryota</taxon>
        <taxon>Viridiplantae</taxon>
        <taxon>Streptophyta</taxon>
        <taxon>Embryophyta</taxon>
        <taxon>Tracheophyta</taxon>
        <taxon>Spermatophyta</taxon>
        <taxon>Magnoliopsida</taxon>
        <taxon>eudicotyledons</taxon>
        <taxon>Gunneridae</taxon>
        <taxon>Pentapetalae</taxon>
        <taxon>rosids</taxon>
        <taxon>fabids</taxon>
        <taxon>Rosales</taxon>
        <taxon>Rosaceae</taxon>
        <taxon>Rosoideae</taxon>
        <taxon>Rosoideae incertae sedis</taxon>
        <taxon>Rosa</taxon>
    </lineage>
</organism>
<dbReference type="EMBL" id="PDCK01000040">
    <property type="protein sequence ID" value="PRQ51278.1"/>
    <property type="molecule type" value="Genomic_DNA"/>
</dbReference>
<comment type="caution">
    <text evidence="2">The sequence shown here is derived from an EMBL/GenBank/DDBJ whole genome shotgun (WGS) entry which is preliminary data.</text>
</comment>
<dbReference type="AlphaFoldDB" id="A0A2P6RXW2"/>
<sequence length="83" mass="9585">MGVVNLDLSLSSLILITFDAHHYMIRRRLPEEVDDSSSEDDAHRYMIRRRLPEEVEDHVEMVAAQDFEQNDGDSEEIDNPSSP</sequence>
<dbReference type="Gramene" id="PRQ51278">
    <property type="protein sequence ID" value="PRQ51278"/>
    <property type="gene ID" value="RchiOBHm_Chr2g0142641"/>
</dbReference>
<reference evidence="2 3" key="1">
    <citation type="journal article" date="2018" name="Nat. Genet.">
        <title>The Rosa genome provides new insights in the design of modern roses.</title>
        <authorList>
            <person name="Bendahmane M."/>
        </authorList>
    </citation>
    <scope>NUCLEOTIDE SEQUENCE [LARGE SCALE GENOMIC DNA]</scope>
    <source>
        <strain evidence="3">cv. Old Blush</strain>
    </source>
</reference>
<evidence type="ECO:0000256" key="1">
    <source>
        <dbReference type="SAM" id="MobiDB-lite"/>
    </source>
</evidence>
<gene>
    <name evidence="2" type="ORF">RchiOBHm_Chr2g0142641</name>
</gene>
<dbReference type="Proteomes" id="UP000238479">
    <property type="component" value="Chromosome 2"/>
</dbReference>